<accession>A0A6V7HK26</accession>
<evidence type="ECO:0000313" key="1">
    <source>
        <dbReference type="EMBL" id="CAD1480950.1"/>
    </source>
</evidence>
<organism evidence="1 2">
    <name type="scientific">Heterotrigona itama</name>
    <dbReference type="NCBI Taxonomy" id="395501"/>
    <lineage>
        <taxon>Eukaryota</taxon>
        <taxon>Metazoa</taxon>
        <taxon>Ecdysozoa</taxon>
        <taxon>Arthropoda</taxon>
        <taxon>Hexapoda</taxon>
        <taxon>Insecta</taxon>
        <taxon>Pterygota</taxon>
        <taxon>Neoptera</taxon>
        <taxon>Endopterygota</taxon>
        <taxon>Hymenoptera</taxon>
        <taxon>Apocrita</taxon>
        <taxon>Aculeata</taxon>
        <taxon>Apoidea</taxon>
        <taxon>Anthophila</taxon>
        <taxon>Apidae</taxon>
        <taxon>Heterotrigona</taxon>
    </lineage>
</organism>
<proteinExistence type="predicted"/>
<feature type="non-terminal residue" evidence="1">
    <location>
        <position position="156"/>
    </location>
</feature>
<comment type="caution">
    <text evidence="1">The sequence shown here is derived from an EMBL/GenBank/DDBJ whole genome shotgun (WGS) entry which is preliminary data.</text>
</comment>
<keyword evidence="2" id="KW-1185">Reference proteome</keyword>
<dbReference type="OrthoDB" id="10624973at2759"/>
<evidence type="ECO:0000313" key="2">
    <source>
        <dbReference type="Proteomes" id="UP000752696"/>
    </source>
</evidence>
<protein>
    <submittedName>
        <fullName evidence="1">Uncharacterized protein</fullName>
    </submittedName>
</protein>
<dbReference type="Proteomes" id="UP000752696">
    <property type="component" value="Unassembled WGS sequence"/>
</dbReference>
<gene>
    <name evidence="1" type="ORF">MHI_LOCUS973092</name>
</gene>
<reference evidence="1" key="1">
    <citation type="submission" date="2020-07" db="EMBL/GenBank/DDBJ databases">
        <authorList>
            <person name="Nazaruddin N."/>
        </authorList>
    </citation>
    <scope>NUCLEOTIDE SEQUENCE</scope>
</reference>
<dbReference type="EMBL" id="CAJDYZ010013203">
    <property type="protein sequence ID" value="CAD1480950.1"/>
    <property type="molecule type" value="Genomic_DNA"/>
</dbReference>
<dbReference type="AlphaFoldDB" id="A0A6V7HK26"/>
<sequence>KLSTTKILFVNSSVLPLQIVSLKVVPTTFHESRHKNQTKIEDERKMSRFSLWLCLVFVALAQLSRGQETTKQPFLLQKIKDSLGIVHKSFQDAIEKSKLGDIFNAPTTSTTTEMSTATTTDEDSDYELMVRQFIEVPVRCPPGYDFVHGSCRKKVL</sequence>
<name>A0A6V7HK26_9HYME</name>